<dbReference type="PANTHER" id="PTHR32341">
    <property type="entry name" value="INTERFERON-INDUCIBLE GTPASE"/>
    <property type="match status" value="1"/>
</dbReference>
<evidence type="ECO:0000313" key="8">
    <source>
        <dbReference type="Proteomes" id="UP001162483"/>
    </source>
</evidence>
<evidence type="ECO:0000256" key="1">
    <source>
        <dbReference type="ARBA" id="ARBA00005429"/>
    </source>
</evidence>
<dbReference type="PROSITE" id="PS51716">
    <property type="entry name" value="G_IRG"/>
    <property type="match status" value="1"/>
</dbReference>
<dbReference type="SUPFAM" id="SSF52540">
    <property type="entry name" value="P-loop containing nucleoside triphosphate hydrolases"/>
    <property type="match status" value="1"/>
</dbReference>
<proteinExistence type="inferred from homology"/>
<feature type="domain" description="IRG-type G" evidence="6">
    <location>
        <begin position="26"/>
        <end position="208"/>
    </location>
</feature>
<evidence type="ECO:0000256" key="4">
    <source>
        <dbReference type="ARBA" id="ARBA00023134"/>
    </source>
</evidence>
<keyword evidence="5" id="KW-0812">Transmembrane</keyword>
<sequence length="380" mass="42737">MDALRRGNPAEAFDKVKKCLDDLDNIPLNIAITGESGSGKSTFINAIHGIGDEELVSAKTGVVETTMVANSYCHPKYKSVTFWDLPGIGSPNFKASDYLNKFNFQHYDFFVIMASERFKENHIMLAESIHSLNKKFYFVRSKVDRDVHESRIRRPKHFNEKNMLLSIREDCGNSLKRAVSLDPYVFLVSSFKPQDFDFSLLLKTFEEQLPSHKRYVYLRALPNISSEAICMKVQALTTAVPLIALGAIIGSIIPGIGQYYERLTLKSRIREYVESFGLDDKSLDDLAQRSGKTADDLKSLMKSPFVKHEITDDLVWNEVRRRNSTAFMTSKAIISWVPVLSLVAGSMSAATCSEFLYSAMSELAEDAKTILEVAFGCSED</sequence>
<dbReference type="Gene3D" id="3.40.50.300">
    <property type="entry name" value="P-loop containing nucleotide triphosphate hydrolases"/>
    <property type="match status" value="1"/>
</dbReference>
<dbReference type="Proteomes" id="UP001162483">
    <property type="component" value="Unassembled WGS sequence"/>
</dbReference>
<name>A0ABN9C9Z1_9NEOB</name>
<organism evidence="7 8">
    <name type="scientific">Staurois parvus</name>
    <dbReference type="NCBI Taxonomy" id="386267"/>
    <lineage>
        <taxon>Eukaryota</taxon>
        <taxon>Metazoa</taxon>
        <taxon>Chordata</taxon>
        <taxon>Craniata</taxon>
        <taxon>Vertebrata</taxon>
        <taxon>Euteleostomi</taxon>
        <taxon>Amphibia</taxon>
        <taxon>Batrachia</taxon>
        <taxon>Anura</taxon>
        <taxon>Neobatrachia</taxon>
        <taxon>Ranoidea</taxon>
        <taxon>Ranidae</taxon>
        <taxon>Staurois</taxon>
    </lineage>
</organism>
<keyword evidence="3" id="KW-0378">Hydrolase</keyword>
<dbReference type="InterPro" id="IPR027417">
    <property type="entry name" value="P-loop_NTPase"/>
</dbReference>
<dbReference type="InterPro" id="IPR030385">
    <property type="entry name" value="G_IRG_dom"/>
</dbReference>
<evidence type="ECO:0000256" key="5">
    <source>
        <dbReference type="SAM" id="Phobius"/>
    </source>
</evidence>
<dbReference type="PANTHER" id="PTHR32341:SF10">
    <property type="entry name" value="INTERFERON-INDUCIBLE GTPASE 5"/>
    <property type="match status" value="1"/>
</dbReference>
<evidence type="ECO:0000313" key="7">
    <source>
        <dbReference type="EMBL" id="CAI9556783.1"/>
    </source>
</evidence>
<dbReference type="Pfam" id="PF05049">
    <property type="entry name" value="IIGP"/>
    <property type="match status" value="1"/>
</dbReference>
<keyword evidence="8" id="KW-1185">Reference proteome</keyword>
<accession>A0ABN9C9Z1</accession>
<reference evidence="7" key="1">
    <citation type="submission" date="2023-05" db="EMBL/GenBank/DDBJ databases">
        <authorList>
            <person name="Stuckert A."/>
        </authorList>
    </citation>
    <scope>NUCLEOTIDE SEQUENCE</scope>
</reference>
<gene>
    <name evidence="7" type="ORF">SPARVUS_LOCUS4591715</name>
</gene>
<keyword evidence="4" id="KW-0342">GTP-binding</keyword>
<protein>
    <recommendedName>
        <fullName evidence="6">IRG-type G domain-containing protein</fullName>
    </recommendedName>
</protein>
<comment type="caution">
    <text evidence="7">The sequence shown here is derived from an EMBL/GenBank/DDBJ whole genome shotgun (WGS) entry which is preliminary data.</text>
</comment>
<keyword evidence="2" id="KW-0547">Nucleotide-binding</keyword>
<feature type="transmembrane region" description="Helical" evidence="5">
    <location>
        <begin position="239"/>
        <end position="260"/>
    </location>
</feature>
<keyword evidence="5" id="KW-0472">Membrane</keyword>
<evidence type="ECO:0000256" key="3">
    <source>
        <dbReference type="ARBA" id="ARBA00022801"/>
    </source>
</evidence>
<evidence type="ECO:0000259" key="6">
    <source>
        <dbReference type="PROSITE" id="PS51716"/>
    </source>
</evidence>
<keyword evidence="5" id="KW-1133">Transmembrane helix</keyword>
<dbReference type="InterPro" id="IPR007743">
    <property type="entry name" value="Immunity-related_GTPase-like"/>
</dbReference>
<dbReference type="EMBL" id="CATNWA010008783">
    <property type="protein sequence ID" value="CAI9556783.1"/>
    <property type="molecule type" value="Genomic_DNA"/>
</dbReference>
<comment type="similarity">
    <text evidence="1">Belongs to the TRAFAC class dynamin-like GTPase superfamily. IRG family.</text>
</comment>
<evidence type="ECO:0000256" key="2">
    <source>
        <dbReference type="ARBA" id="ARBA00022741"/>
    </source>
</evidence>
<dbReference type="InterPro" id="IPR051515">
    <property type="entry name" value="IRG"/>
</dbReference>